<dbReference type="GO" id="GO:0016757">
    <property type="term" value="F:glycosyltransferase activity"/>
    <property type="evidence" value="ECO:0007669"/>
    <property type="project" value="InterPro"/>
</dbReference>
<evidence type="ECO:0000313" key="4">
    <source>
        <dbReference type="Proteomes" id="UP000605201"/>
    </source>
</evidence>
<sequence>MDLKGLNVLIDGINLELLQGTGIKTYGISLIEALKNLGANPNVLISKYSLKQDKEINTDALALFQDMTREHLLRFNFMLTAKTLLGFSEKAKSIPIPKDLILTQGAGGFTYINDVRIYASRGCYQIADIMRYFGFKVKMKTKPKMDIWHATYFTPITVPGTAKISTVHDLVPLRLPYTTVDDKGMFVQRVRDAIKSSQLIICVSENTKNDILQYFDVNPDKLFVTYQPSILNTKLLEKETIFRKLTYYNLEYQNYILFVGAIEPKKNLRRLMEACLSMDMDMPLIIVGKKAWLWENELKILYDDWDKGRTRRKIRLLEYVPVSDLPALYKGAKCLAFPSLYEGFGLPPLEAMSLGCPVVTSSVSSLPEICGDAALYVNPYDTRDIADKLGRILNDDALKANLVKAGYERAKHFSMENYMKRLATAYGKVC</sequence>
<keyword evidence="1" id="KW-0808">Transferase</keyword>
<dbReference type="EMBL" id="JACNIG010000247">
    <property type="protein sequence ID" value="MBC8432838.1"/>
    <property type="molecule type" value="Genomic_DNA"/>
</dbReference>
<dbReference type="SUPFAM" id="SSF53756">
    <property type="entry name" value="UDP-Glycosyltransferase/glycogen phosphorylase"/>
    <property type="match status" value="1"/>
</dbReference>
<dbReference type="CDD" id="cd03809">
    <property type="entry name" value="GT4_MtfB-like"/>
    <property type="match status" value="1"/>
</dbReference>
<dbReference type="InterPro" id="IPR001296">
    <property type="entry name" value="Glyco_trans_1"/>
</dbReference>
<dbReference type="Gene3D" id="3.40.50.2000">
    <property type="entry name" value="Glycogen Phosphorylase B"/>
    <property type="match status" value="2"/>
</dbReference>
<dbReference type="PANTHER" id="PTHR46401">
    <property type="entry name" value="GLYCOSYLTRANSFERASE WBBK-RELATED"/>
    <property type="match status" value="1"/>
</dbReference>
<dbReference type="Proteomes" id="UP000605201">
    <property type="component" value="Unassembled WGS sequence"/>
</dbReference>
<name>A0A8J6NUT2_9BACT</name>
<feature type="domain" description="Glycosyl transferase family 1" evidence="2">
    <location>
        <begin position="252"/>
        <end position="409"/>
    </location>
</feature>
<accession>A0A8J6NUT2</accession>
<reference evidence="3 4" key="1">
    <citation type="submission" date="2020-08" db="EMBL/GenBank/DDBJ databases">
        <title>Bridging the membrane lipid divide: bacteria of the FCB group superphylum have the potential to synthesize archaeal ether lipids.</title>
        <authorList>
            <person name="Villanueva L."/>
            <person name="Von Meijenfeldt F.A.B."/>
            <person name="Westbye A.B."/>
            <person name="Yadav S."/>
            <person name="Hopmans E.C."/>
            <person name="Dutilh B.E."/>
            <person name="Sinninghe Damste J.S."/>
        </authorList>
    </citation>
    <scope>NUCLEOTIDE SEQUENCE [LARGE SCALE GENOMIC DNA]</scope>
    <source>
        <strain evidence="3">NIOZ-UU17</strain>
    </source>
</reference>
<gene>
    <name evidence="3" type="ORF">H8D96_13080</name>
</gene>
<organism evidence="3 4">
    <name type="scientific">Candidatus Desulfatibia vada</name>
    <dbReference type="NCBI Taxonomy" id="2841696"/>
    <lineage>
        <taxon>Bacteria</taxon>
        <taxon>Pseudomonadati</taxon>
        <taxon>Thermodesulfobacteriota</taxon>
        <taxon>Desulfobacteria</taxon>
        <taxon>Desulfobacterales</taxon>
        <taxon>Desulfobacterales incertae sedis</taxon>
        <taxon>Candidatus Desulfatibia</taxon>
    </lineage>
</organism>
<dbReference type="AlphaFoldDB" id="A0A8J6NUT2"/>
<dbReference type="PANTHER" id="PTHR46401:SF2">
    <property type="entry name" value="GLYCOSYLTRANSFERASE WBBK-RELATED"/>
    <property type="match status" value="1"/>
</dbReference>
<proteinExistence type="predicted"/>
<comment type="caution">
    <text evidence="3">The sequence shown here is derived from an EMBL/GenBank/DDBJ whole genome shotgun (WGS) entry which is preliminary data.</text>
</comment>
<dbReference type="Pfam" id="PF00534">
    <property type="entry name" value="Glycos_transf_1"/>
    <property type="match status" value="1"/>
</dbReference>
<protein>
    <submittedName>
        <fullName evidence="3">Glycosyltransferase family 4 protein</fullName>
    </submittedName>
</protein>
<evidence type="ECO:0000259" key="2">
    <source>
        <dbReference type="Pfam" id="PF00534"/>
    </source>
</evidence>
<evidence type="ECO:0000313" key="3">
    <source>
        <dbReference type="EMBL" id="MBC8432838.1"/>
    </source>
</evidence>
<evidence type="ECO:0000256" key="1">
    <source>
        <dbReference type="ARBA" id="ARBA00022679"/>
    </source>
</evidence>
<dbReference type="GO" id="GO:0009103">
    <property type="term" value="P:lipopolysaccharide biosynthetic process"/>
    <property type="evidence" value="ECO:0007669"/>
    <property type="project" value="TreeGrafter"/>
</dbReference>